<evidence type="ECO:0008006" key="11">
    <source>
        <dbReference type="Google" id="ProtNLM"/>
    </source>
</evidence>
<feature type="binding site" evidence="7">
    <location>
        <position position="175"/>
    </location>
    <ligand>
        <name>chlorophyll a</name>
        <dbReference type="ChEBI" id="CHEBI:58416"/>
        <label>1</label>
    </ligand>
</feature>
<accession>A0A9W7A6T4</accession>
<dbReference type="GO" id="GO:0016168">
    <property type="term" value="F:chlorophyll binding"/>
    <property type="evidence" value="ECO:0007669"/>
    <property type="project" value="UniProtKB-KW"/>
</dbReference>
<gene>
    <name evidence="9" type="ORF">TrRE_jg929</name>
</gene>
<evidence type="ECO:0000256" key="7">
    <source>
        <dbReference type="PIRSR" id="PIRSR601344-1"/>
    </source>
</evidence>
<keyword evidence="7" id="KW-0148">Chlorophyll</keyword>
<evidence type="ECO:0000256" key="1">
    <source>
        <dbReference type="ARBA" id="ARBA00004022"/>
    </source>
</evidence>
<dbReference type="SUPFAM" id="SSF103511">
    <property type="entry name" value="Chlorophyll a-b binding protein"/>
    <property type="match status" value="1"/>
</dbReference>
<protein>
    <recommendedName>
        <fullName evidence="11">Chlorophyll a-b binding protein, chloroplastic</fullName>
    </recommendedName>
</protein>
<feature type="binding site" evidence="7">
    <location>
        <position position="177"/>
    </location>
    <ligand>
        <name>chlorophyll a</name>
        <dbReference type="ChEBI" id="CHEBI:58416"/>
        <label>1</label>
    </ligand>
</feature>
<comment type="subcellular location">
    <subcellularLocation>
        <location evidence="2">Plastid</location>
        <location evidence="2">Chloroplast</location>
    </subcellularLocation>
</comment>
<dbReference type="Proteomes" id="UP001165082">
    <property type="component" value="Unassembled WGS sequence"/>
</dbReference>
<dbReference type="GO" id="GO:0016020">
    <property type="term" value="C:membrane"/>
    <property type="evidence" value="ECO:0007669"/>
    <property type="project" value="InterPro"/>
</dbReference>
<dbReference type="InterPro" id="IPR022796">
    <property type="entry name" value="Chloroa_b-bind"/>
</dbReference>
<evidence type="ECO:0000256" key="3">
    <source>
        <dbReference type="ARBA" id="ARBA00005933"/>
    </source>
</evidence>
<keyword evidence="10" id="KW-1185">Reference proteome</keyword>
<dbReference type="GO" id="GO:0009765">
    <property type="term" value="P:photosynthesis, light harvesting"/>
    <property type="evidence" value="ECO:0007669"/>
    <property type="project" value="InterPro"/>
</dbReference>
<evidence type="ECO:0000313" key="10">
    <source>
        <dbReference type="Proteomes" id="UP001165082"/>
    </source>
</evidence>
<keyword evidence="7" id="KW-0157">Chromophore</keyword>
<dbReference type="Gene3D" id="1.10.3460.10">
    <property type="entry name" value="Chlorophyll a/b binding protein domain"/>
    <property type="match status" value="1"/>
</dbReference>
<name>A0A9W7A6T4_9STRA</name>
<keyword evidence="6" id="KW-0934">Plastid</keyword>
<reference evidence="9" key="1">
    <citation type="submission" date="2022-07" db="EMBL/GenBank/DDBJ databases">
        <title>Genome analysis of Parmales, a sister group of diatoms, reveals the evolutionary specialization of diatoms from phago-mixotrophs to photoautotrophs.</title>
        <authorList>
            <person name="Ban H."/>
            <person name="Sato S."/>
            <person name="Yoshikawa S."/>
            <person name="Kazumasa Y."/>
            <person name="Nakamura Y."/>
            <person name="Ichinomiya M."/>
            <person name="Saitoh K."/>
            <person name="Sato N."/>
            <person name="Blanc-Mathieu R."/>
            <person name="Endo H."/>
            <person name="Kuwata A."/>
            <person name="Ogata H."/>
        </authorList>
    </citation>
    <scope>NUCLEOTIDE SEQUENCE</scope>
</reference>
<organism evidence="9 10">
    <name type="scientific">Triparma retinervis</name>
    <dbReference type="NCBI Taxonomy" id="2557542"/>
    <lineage>
        <taxon>Eukaryota</taxon>
        <taxon>Sar</taxon>
        <taxon>Stramenopiles</taxon>
        <taxon>Ochrophyta</taxon>
        <taxon>Bolidophyceae</taxon>
        <taxon>Parmales</taxon>
        <taxon>Triparmaceae</taxon>
        <taxon>Triparma</taxon>
    </lineage>
</organism>
<evidence type="ECO:0000256" key="2">
    <source>
        <dbReference type="ARBA" id="ARBA00004229"/>
    </source>
</evidence>
<comment type="similarity">
    <text evidence="3">Belongs to the fucoxanthin chlorophyll protein family.</text>
</comment>
<feature type="signal peptide" evidence="8">
    <location>
        <begin position="1"/>
        <end position="15"/>
    </location>
</feature>
<evidence type="ECO:0000256" key="8">
    <source>
        <dbReference type="SAM" id="SignalP"/>
    </source>
</evidence>
<dbReference type="GO" id="GO:0009507">
    <property type="term" value="C:chloroplast"/>
    <property type="evidence" value="ECO:0007669"/>
    <property type="project" value="UniProtKB-SubCell"/>
</dbReference>
<evidence type="ECO:0000256" key="6">
    <source>
        <dbReference type="ARBA" id="ARBA00022640"/>
    </source>
</evidence>
<keyword evidence="8" id="KW-0732">Signal</keyword>
<feature type="binding site" description="axial binding residue" evidence="7">
    <location>
        <position position="73"/>
    </location>
    <ligand>
        <name>chlorophyll b</name>
        <dbReference type="ChEBI" id="CHEBI:61721"/>
        <label>1</label>
    </ligand>
    <ligandPart>
        <name>Mg</name>
        <dbReference type="ChEBI" id="CHEBI:25107"/>
    </ligandPart>
</feature>
<sequence length="203" mass="22148">MKSFIISCILASAAAFLPPTTLPSTSTTLSGVTDMVGASQEFGNRVFDPLGFSNYASDSTLAWFRHAELKHGRAAMLATVGWMVQKNGLGLIPYPVGESYAVSHQTHILSTDPLKAATELPAGAWWQMFFFAGVVELYTEAKGSHYMKVPNFTVLDEFATVGSTDEKMQLRELKNGRLAMVASMAYLAHEINPAFVPLPLWPN</sequence>
<proteinExistence type="inferred from homology"/>
<feature type="binding site" description="axial binding residue" evidence="7">
    <location>
        <position position="136"/>
    </location>
    <ligand>
        <name>chlorophyll b</name>
        <dbReference type="ChEBI" id="CHEBI:61721"/>
        <label>1</label>
    </ligand>
    <ligandPart>
        <name>Mg</name>
        <dbReference type="ChEBI" id="CHEBI:25107"/>
    </ligandPart>
</feature>
<evidence type="ECO:0000256" key="5">
    <source>
        <dbReference type="ARBA" id="ARBA00022531"/>
    </source>
</evidence>
<evidence type="ECO:0000313" key="9">
    <source>
        <dbReference type="EMBL" id="GMH67011.1"/>
    </source>
</evidence>
<dbReference type="AlphaFoldDB" id="A0A9W7A6T4"/>
<feature type="chain" id="PRO_5040900251" description="Chlorophyll a-b binding protein, chloroplastic" evidence="8">
    <location>
        <begin position="16"/>
        <end position="203"/>
    </location>
</feature>
<dbReference type="OrthoDB" id="187628at2759"/>
<dbReference type="PANTHER" id="PTHR21649">
    <property type="entry name" value="CHLOROPHYLL A/B BINDING PROTEIN"/>
    <property type="match status" value="1"/>
</dbReference>
<keyword evidence="4" id="KW-0150">Chloroplast</keyword>
<feature type="binding site" evidence="7">
    <location>
        <position position="172"/>
    </location>
    <ligand>
        <name>chlorophyll a</name>
        <dbReference type="ChEBI" id="CHEBI:58416"/>
        <label>1</label>
    </ligand>
</feature>
<keyword evidence="5" id="KW-0602">Photosynthesis</keyword>
<dbReference type="EMBL" id="BRXZ01004028">
    <property type="protein sequence ID" value="GMH67011.1"/>
    <property type="molecule type" value="Genomic_DNA"/>
</dbReference>
<feature type="binding site" evidence="7">
    <location>
        <position position="53"/>
    </location>
    <ligand>
        <name>chlorophyll a</name>
        <dbReference type="ChEBI" id="CHEBI:58416"/>
        <label>1</label>
    </ligand>
</feature>
<feature type="binding site" evidence="7">
    <location>
        <position position="71"/>
    </location>
    <ligand>
        <name>chlorophyll a</name>
        <dbReference type="ChEBI" id="CHEBI:58416"/>
        <label>1</label>
    </ligand>
</feature>
<evidence type="ECO:0000256" key="4">
    <source>
        <dbReference type="ARBA" id="ARBA00022528"/>
    </source>
</evidence>
<feature type="binding site" evidence="7">
    <location>
        <position position="68"/>
    </location>
    <ligand>
        <name>chlorophyll a</name>
        <dbReference type="ChEBI" id="CHEBI:58416"/>
        <label>1</label>
    </ligand>
</feature>
<dbReference type="InterPro" id="IPR001344">
    <property type="entry name" value="Chloro_AB-bd_pln"/>
</dbReference>
<comment type="function">
    <text evidence="1">The light-harvesting complex (LHC) functions as a light receptor, it captures and delivers excitation energy to photosystems with which it is closely associated. Energy is transferred from the carotenoid and chlorophyll C (or B) to chlorophyll A and the photosynthetic reaction centers where it is used to synthesize ATP and reducing power.</text>
</comment>
<comment type="caution">
    <text evidence="9">The sequence shown here is derived from an EMBL/GenBank/DDBJ whole genome shotgun (WGS) entry which is preliminary data.</text>
</comment>
<dbReference type="Pfam" id="PF00504">
    <property type="entry name" value="Chloroa_b-bind"/>
    <property type="match status" value="1"/>
</dbReference>
<feature type="binding site" evidence="7">
    <location>
        <position position="109"/>
    </location>
    <ligand>
        <name>chlorophyll a</name>
        <dbReference type="ChEBI" id="CHEBI:58416"/>
        <label>1</label>
    </ligand>
</feature>